<sequence>MFVLLPWDQSSNLPELHYLFENDVFHVNIVLVILINGMECITS</sequence>
<protein>
    <submittedName>
        <fullName evidence="1">Uncharacterized protein</fullName>
    </submittedName>
</protein>
<reference evidence="1" key="2">
    <citation type="journal article" date="2015" name="Data Brief">
        <title>Shoot transcriptome of the giant reed, Arundo donax.</title>
        <authorList>
            <person name="Barrero R.A."/>
            <person name="Guerrero F.D."/>
            <person name="Moolhuijzen P."/>
            <person name="Goolsby J.A."/>
            <person name="Tidwell J."/>
            <person name="Bellgard S.E."/>
            <person name="Bellgard M.I."/>
        </authorList>
    </citation>
    <scope>NUCLEOTIDE SEQUENCE</scope>
    <source>
        <tissue evidence="1">Shoot tissue taken approximately 20 cm above the soil surface</tissue>
    </source>
</reference>
<dbReference type="EMBL" id="GBRH01179648">
    <property type="protein sequence ID" value="JAE18248.1"/>
    <property type="molecule type" value="Transcribed_RNA"/>
</dbReference>
<evidence type="ECO:0000313" key="1">
    <source>
        <dbReference type="EMBL" id="JAE18248.1"/>
    </source>
</evidence>
<organism evidence="1">
    <name type="scientific">Arundo donax</name>
    <name type="common">Giant reed</name>
    <name type="synonym">Donax arundinaceus</name>
    <dbReference type="NCBI Taxonomy" id="35708"/>
    <lineage>
        <taxon>Eukaryota</taxon>
        <taxon>Viridiplantae</taxon>
        <taxon>Streptophyta</taxon>
        <taxon>Embryophyta</taxon>
        <taxon>Tracheophyta</taxon>
        <taxon>Spermatophyta</taxon>
        <taxon>Magnoliopsida</taxon>
        <taxon>Liliopsida</taxon>
        <taxon>Poales</taxon>
        <taxon>Poaceae</taxon>
        <taxon>PACMAD clade</taxon>
        <taxon>Arundinoideae</taxon>
        <taxon>Arundineae</taxon>
        <taxon>Arundo</taxon>
    </lineage>
</organism>
<accession>A0A0A9GC35</accession>
<reference evidence="1" key="1">
    <citation type="submission" date="2014-09" db="EMBL/GenBank/DDBJ databases">
        <authorList>
            <person name="Magalhaes I.L.F."/>
            <person name="Oliveira U."/>
            <person name="Santos F.R."/>
            <person name="Vidigal T.H.D.A."/>
            <person name="Brescovit A.D."/>
            <person name="Santos A.J."/>
        </authorList>
    </citation>
    <scope>NUCLEOTIDE SEQUENCE</scope>
    <source>
        <tissue evidence="1">Shoot tissue taken approximately 20 cm above the soil surface</tissue>
    </source>
</reference>
<name>A0A0A9GC35_ARUDO</name>
<dbReference type="AlphaFoldDB" id="A0A0A9GC35"/>
<proteinExistence type="predicted"/>